<dbReference type="AlphaFoldDB" id="G4AAT5"/>
<comment type="caution">
    <text evidence="1">The sequence shown here is derived from an EMBL/GenBank/DDBJ whole genome shotgun (WGS) entry which is preliminary data.</text>
</comment>
<name>G4AAT5_AGGAC</name>
<accession>G4AAT5</accession>
<gene>
    <name evidence="1" type="ORF">SC1083_1962</name>
</gene>
<sequence length="37" mass="4303">MSFLFELMREVFQCELLLSKLIKFQGPLNSNLIVITS</sequence>
<evidence type="ECO:0000313" key="1">
    <source>
        <dbReference type="EMBL" id="EGY32697.1"/>
    </source>
</evidence>
<evidence type="ECO:0000313" key="2">
    <source>
        <dbReference type="Proteomes" id="UP000005508"/>
    </source>
</evidence>
<organism evidence="1 2">
    <name type="scientific">Aggregatibacter actinomycetemcomitans serotype e str. SC1083</name>
    <dbReference type="NCBI Taxonomy" id="907488"/>
    <lineage>
        <taxon>Bacteria</taxon>
        <taxon>Pseudomonadati</taxon>
        <taxon>Pseudomonadota</taxon>
        <taxon>Gammaproteobacteria</taxon>
        <taxon>Pasteurellales</taxon>
        <taxon>Pasteurellaceae</taxon>
        <taxon>Aggregatibacter</taxon>
    </lineage>
</organism>
<dbReference type="EMBL" id="AEJM01000041">
    <property type="protein sequence ID" value="EGY32697.1"/>
    <property type="molecule type" value="Genomic_DNA"/>
</dbReference>
<protein>
    <submittedName>
        <fullName evidence="1">Uncharacterized protein</fullName>
    </submittedName>
</protein>
<proteinExistence type="predicted"/>
<dbReference type="Proteomes" id="UP000005508">
    <property type="component" value="Unassembled WGS sequence"/>
</dbReference>
<reference evidence="1 2" key="1">
    <citation type="submission" date="2010-10" db="EMBL/GenBank/DDBJ databases">
        <authorList>
            <person name="Chen C."/>
            <person name="Kittichotirat W."/>
            <person name="Asikainen S."/>
            <person name="Bumgarner R."/>
        </authorList>
    </citation>
    <scope>NUCLEOTIDE SEQUENCE [LARGE SCALE GENOMIC DNA]</scope>
    <source>
        <strain evidence="1 2">SC1083</strain>
    </source>
</reference>